<gene>
    <name evidence="2" type="ORF">CKN69_00720</name>
</gene>
<dbReference type="AlphaFoldDB" id="A0A7Z8D134"/>
<feature type="domain" description="HTH cro/C1-type" evidence="1">
    <location>
        <begin position="8"/>
        <end position="61"/>
    </location>
</feature>
<sequence length="293" mass="33795">MANLGSTIKKFRKQNKMTQKTLAEKICSQSVLSRIESGLEVPNAVVLHQLCERLGISVEKAVSSNVNHISSNKDTLKKMSDYFDNNQYDQLKAFLKQNNCINEFHEDVDLQFYYYCKGSCRYYVDSDYKGALNDLTMALEYTYSPNNHYFTTYEVLILSCLGKVYIDLGREAEGMNFLHDSLLAINSVSMNEKSYLLTKIFYNIASIHRQKKAYSDAKIYLEKGIQFANDLHNSYYLSELFYEKASISYVEGDHKTAYLDMSVAYGIAQGVENKKMTLLTKEKLIKWDFYPVI</sequence>
<dbReference type="RefSeq" id="WP_135025524.1">
    <property type="nucleotide sequence ID" value="NZ_CBCPJQ010000004.1"/>
</dbReference>
<dbReference type="GO" id="GO:0003677">
    <property type="term" value="F:DNA binding"/>
    <property type="evidence" value="ECO:0007669"/>
    <property type="project" value="UniProtKB-KW"/>
</dbReference>
<reference evidence="2 3" key="1">
    <citation type="journal article" date="2018" name="Int. J. Food Microbiol.">
        <title>Growth of Carnobacterium spp. isolated from chilled vacuum-packaged meat under relevant acidic conditions.</title>
        <authorList>
            <person name="Zhang P."/>
            <person name="Badoni M."/>
            <person name="Ganzle M."/>
            <person name="Yang X."/>
        </authorList>
    </citation>
    <scope>NUCLEOTIDE SEQUENCE [LARGE SCALE GENOMIC DNA]</scope>
    <source>
        <strain evidence="2 3">B2</strain>
    </source>
</reference>
<name>A0A7Z8D134_CARDV</name>
<dbReference type="SMART" id="SM00530">
    <property type="entry name" value="HTH_XRE"/>
    <property type="match status" value="1"/>
</dbReference>
<evidence type="ECO:0000313" key="3">
    <source>
        <dbReference type="Proteomes" id="UP000297938"/>
    </source>
</evidence>
<accession>A0A7Z8D134</accession>
<keyword evidence="2" id="KW-0238">DNA-binding</keyword>
<dbReference type="SUPFAM" id="SSF48452">
    <property type="entry name" value="TPR-like"/>
    <property type="match status" value="1"/>
</dbReference>
<dbReference type="SUPFAM" id="SSF47413">
    <property type="entry name" value="lambda repressor-like DNA-binding domains"/>
    <property type="match status" value="1"/>
</dbReference>
<protein>
    <submittedName>
        <fullName evidence="2">DNA-binding protein</fullName>
    </submittedName>
</protein>
<comment type="caution">
    <text evidence="2">The sequence shown here is derived from an EMBL/GenBank/DDBJ whole genome shotgun (WGS) entry which is preliminary data.</text>
</comment>
<evidence type="ECO:0000259" key="1">
    <source>
        <dbReference type="PROSITE" id="PS50943"/>
    </source>
</evidence>
<organism evidence="2 3">
    <name type="scientific">Carnobacterium divergens</name>
    <name type="common">Lactobacillus divergens</name>
    <dbReference type="NCBI Taxonomy" id="2748"/>
    <lineage>
        <taxon>Bacteria</taxon>
        <taxon>Bacillati</taxon>
        <taxon>Bacillota</taxon>
        <taxon>Bacilli</taxon>
        <taxon>Lactobacillales</taxon>
        <taxon>Carnobacteriaceae</taxon>
        <taxon>Carnobacterium</taxon>
    </lineage>
</organism>
<dbReference type="PROSITE" id="PS50943">
    <property type="entry name" value="HTH_CROC1"/>
    <property type="match status" value="1"/>
</dbReference>
<dbReference type="Gene3D" id="1.25.40.10">
    <property type="entry name" value="Tetratricopeptide repeat domain"/>
    <property type="match status" value="1"/>
</dbReference>
<dbReference type="InterPro" id="IPR001387">
    <property type="entry name" value="Cro/C1-type_HTH"/>
</dbReference>
<dbReference type="InterPro" id="IPR010982">
    <property type="entry name" value="Lambda_DNA-bd_dom_sf"/>
</dbReference>
<dbReference type="CDD" id="cd00093">
    <property type="entry name" value="HTH_XRE"/>
    <property type="match status" value="1"/>
</dbReference>
<dbReference type="InterPro" id="IPR053163">
    <property type="entry name" value="HTH-type_regulator_Rgg"/>
</dbReference>
<proteinExistence type="predicted"/>
<dbReference type="Proteomes" id="UP000297938">
    <property type="component" value="Unassembled WGS sequence"/>
</dbReference>
<dbReference type="Pfam" id="PF01381">
    <property type="entry name" value="HTH_3"/>
    <property type="match status" value="1"/>
</dbReference>
<evidence type="ECO:0000313" key="2">
    <source>
        <dbReference type="EMBL" id="TFJ30466.1"/>
    </source>
</evidence>
<dbReference type="EMBL" id="NRPP01000002">
    <property type="protein sequence ID" value="TFJ30466.1"/>
    <property type="molecule type" value="Genomic_DNA"/>
</dbReference>
<dbReference type="InterPro" id="IPR011990">
    <property type="entry name" value="TPR-like_helical_dom_sf"/>
</dbReference>
<dbReference type="PANTHER" id="PTHR37038:SF14">
    <property type="entry name" value="TRANSCRIPTIONAL ACTIVATOR"/>
    <property type="match status" value="1"/>
</dbReference>
<dbReference type="PANTHER" id="PTHR37038">
    <property type="entry name" value="TRANSCRIPTIONAL REGULATOR-RELATED"/>
    <property type="match status" value="1"/>
</dbReference>